<dbReference type="Proteomes" id="UP000246004">
    <property type="component" value="Unassembled WGS sequence"/>
</dbReference>
<keyword evidence="4" id="KW-0560">Oxidoreductase</keyword>
<reference evidence="3 5" key="2">
    <citation type="journal article" date="2017" name="BMC Genomics">
        <title>Genomic analysis of methanogenic archaea reveals a shift towards energy conservation.</title>
        <authorList>
            <person name="Gilmore S.P."/>
            <person name="Henske J.K."/>
            <person name="Sexton J.A."/>
            <person name="Solomon K.V."/>
            <person name="Seppala S."/>
            <person name="Yoo J.I."/>
            <person name="Huyett L.M."/>
            <person name="Pressman A."/>
            <person name="Cogan J.Z."/>
            <person name="Kivenson V."/>
            <person name="Peng X."/>
            <person name="Tan Y."/>
            <person name="Valentine D.L."/>
            <person name="O'Malley M.A."/>
        </authorList>
    </citation>
    <scope>NUCLEOTIDE SEQUENCE [LARGE SCALE GENOMIC DNA]</scope>
    <source>
        <strain evidence="3 5">1R-7</strain>
    </source>
</reference>
<evidence type="ECO:0000259" key="2">
    <source>
        <dbReference type="Pfam" id="PF22725"/>
    </source>
</evidence>
<evidence type="ECO:0000313" key="4">
    <source>
        <dbReference type="EMBL" id="PWL07632.1"/>
    </source>
</evidence>
<accession>A0A2A2HCV5</accession>
<comment type="caution">
    <text evidence="3">The sequence shown here is derived from an EMBL/GenBank/DDBJ whole genome shotgun (WGS) entry which is preliminary data.</text>
</comment>
<dbReference type="GO" id="GO:0000166">
    <property type="term" value="F:nucleotide binding"/>
    <property type="evidence" value="ECO:0007669"/>
    <property type="project" value="InterPro"/>
</dbReference>
<evidence type="ECO:0000313" key="5">
    <source>
        <dbReference type="Proteomes" id="UP000217528"/>
    </source>
</evidence>
<feature type="domain" description="GFO/IDH/MocA-like oxidoreductase" evidence="2">
    <location>
        <begin position="131"/>
        <end position="241"/>
    </location>
</feature>
<dbReference type="InterPro" id="IPR036291">
    <property type="entry name" value="NAD(P)-bd_dom_sf"/>
</dbReference>
<evidence type="ECO:0000313" key="6">
    <source>
        <dbReference type="Proteomes" id="UP000246004"/>
    </source>
</evidence>
<dbReference type="RefSeq" id="WP_095608845.1">
    <property type="nucleotide sequence ID" value="NZ_CAUHCB010000012.1"/>
</dbReference>
<dbReference type="SUPFAM" id="SSF55347">
    <property type="entry name" value="Glyceraldehyde-3-phosphate dehydrogenase-like, C-terminal domain"/>
    <property type="match status" value="1"/>
</dbReference>
<dbReference type="AlphaFoldDB" id="A0A2A2HCV5"/>
<dbReference type="InterPro" id="IPR051450">
    <property type="entry name" value="Gfo/Idh/MocA_Oxidoreductases"/>
</dbReference>
<dbReference type="InterPro" id="IPR000683">
    <property type="entry name" value="Gfo/Idh/MocA-like_OxRdtase_N"/>
</dbReference>
<gene>
    <name evidence="4" type="primary">iolX</name>
    <name evidence="3" type="ORF">ASJ82_05765</name>
    <name evidence="4" type="ORF">MSCUN_15060</name>
</gene>
<sequence length="317" mass="35265">MKQTNVGVIGVGSMGYNHVRIYSELENTNLMAISDMMRGTLDKVSKEFNTIGYVDYDNILKLDDIEIVNICVPTVYHYNVVMDAIEAGKNVLVEKPIALEISEAQKMIDAAKDAGVTLATGHVERFNPAVRVAKQLIDDGEIGEIVTANSKRLGPFPPRIRDVGVAIDLAIHDIDIFNYIFESHPTTVFANMSSKLANCEFEDHAEIMTKYDNGALSILETNWLTPYKKRQLNITGVDGIISVDYGNQTVTLYKENNQVKNVKVKNKEPLKEELKSFVNAVNTKTEPEVSGLDGFKALKIVKAAMKSSKEQRLVHLD</sequence>
<dbReference type="GO" id="GO:0016491">
    <property type="term" value="F:oxidoreductase activity"/>
    <property type="evidence" value="ECO:0007669"/>
    <property type="project" value="UniProtKB-KW"/>
</dbReference>
<protein>
    <submittedName>
        <fullName evidence="3">Oxidoreductase</fullName>
    </submittedName>
    <submittedName>
        <fullName evidence="4">Scyllo-inositol 2-dehydrogenase</fullName>
        <ecNumber evidence="4">1.1.1.370</ecNumber>
    </submittedName>
</protein>
<name>A0A2A2HCV5_9EURY</name>
<reference evidence="4 6" key="1">
    <citation type="submission" date="2016-04" db="EMBL/GenBank/DDBJ databases">
        <title>Genome sequence of Methanosphaera cuniculi DSM 4103.</title>
        <authorList>
            <person name="Poehlein A."/>
            <person name="Seedorf H."/>
            <person name="Daniel R."/>
        </authorList>
    </citation>
    <scope>NUCLEOTIDE SEQUENCE [LARGE SCALE GENOMIC DNA]</scope>
    <source>
        <strain evidence="4 6">DSM 4103</strain>
    </source>
</reference>
<dbReference type="Pfam" id="PF22725">
    <property type="entry name" value="GFO_IDH_MocA_C3"/>
    <property type="match status" value="1"/>
</dbReference>
<dbReference type="PANTHER" id="PTHR43377">
    <property type="entry name" value="BILIVERDIN REDUCTASE A"/>
    <property type="match status" value="1"/>
</dbReference>
<dbReference type="Proteomes" id="UP000217528">
    <property type="component" value="Unassembled WGS sequence"/>
</dbReference>
<dbReference type="EMBL" id="LMVN01000021">
    <property type="protein sequence ID" value="PAV07178.1"/>
    <property type="molecule type" value="Genomic_DNA"/>
</dbReference>
<dbReference type="Pfam" id="PF01408">
    <property type="entry name" value="GFO_IDH_MocA"/>
    <property type="match status" value="1"/>
</dbReference>
<dbReference type="InterPro" id="IPR055170">
    <property type="entry name" value="GFO_IDH_MocA-like_dom"/>
</dbReference>
<dbReference type="Gene3D" id="3.30.360.10">
    <property type="entry name" value="Dihydrodipicolinate Reductase, domain 2"/>
    <property type="match status" value="1"/>
</dbReference>
<dbReference type="PANTHER" id="PTHR43377:SF1">
    <property type="entry name" value="BILIVERDIN REDUCTASE A"/>
    <property type="match status" value="1"/>
</dbReference>
<organism evidence="3 5">
    <name type="scientific">Methanosphaera cuniculi</name>
    <dbReference type="NCBI Taxonomy" id="1077256"/>
    <lineage>
        <taxon>Archaea</taxon>
        <taxon>Methanobacteriati</taxon>
        <taxon>Methanobacteriota</taxon>
        <taxon>Methanomada group</taxon>
        <taxon>Methanobacteria</taxon>
        <taxon>Methanobacteriales</taxon>
        <taxon>Methanobacteriaceae</taxon>
        <taxon>Methanosphaera</taxon>
    </lineage>
</organism>
<dbReference type="OrthoDB" id="25239at2157"/>
<proteinExistence type="predicted"/>
<evidence type="ECO:0000313" key="3">
    <source>
        <dbReference type="EMBL" id="PAV07178.1"/>
    </source>
</evidence>
<evidence type="ECO:0000259" key="1">
    <source>
        <dbReference type="Pfam" id="PF01408"/>
    </source>
</evidence>
<dbReference type="EC" id="1.1.1.370" evidence="4"/>
<dbReference type="SUPFAM" id="SSF51735">
    <property type="entry name" value="NAD(P)-binding Rossmann-fold domains"/>
    <property type="match status" value="1"/>
</dbReference>
<dbReference type="Gene3D" id="3.40.50.720">
    <property type="entry name" value="NAD(P)-binding Rossmann-like Domain"/>
    <property type="match status" value="1"/>
</dbReference>
<dbReference type="EMBL" id="LWMS01000046">
    <property type="protein sequence ID" value="PWL07632.1"/>
    <property type="molecule type" value="Genomic_DNA"/>
</dbReference>
<feature type="domain" description="Gfo/Idh/MocA-like oxidoreductase N-terminal" evidence="1">
    <location>
        <begin position="5"/>
        <end position="122"/>
    </location>
</feature>
<keyword evidence="5" id="KW-1185">Reference proteome</keyword>